<feature type="signal peptide" evidence="1">
    <location>
        <begin position="1"/>
        <end position="20"/>
    </location>
</feature>
<reference evidence="2 3" key="1">
    <citation type="submission" date="2021-12" db="EMBL/GenBank/DDBJ databases">
        <title>Mucilaginibacter roseus genome.</title>
        <authorList>
            <person name="Ferreira J.R."/>
            <person name="Newman J.D."/>
        </authorList>
    </citation>
    <scope>NUCLEOTIDE SEQUENCE [LARGE SCALE GENOMIC DNA]</scope>
    <source>
        <strain evidence="2 3">LMG 28454</strain>
    </source>
</reference>
<dbReference type="RefSeq" id="WP_232177802.1">
    <property type="nucleotide sequence ID" value="NZ_JAJPWV010000003.1"/>
</dbReference>
<dbReference type="Proteomes" id="UP001199919">
    <property type="component" value="Unassembled WGS sequence"/>
</dbReference>
<evidence type="ECO:0008006" key="4">
    <source>
        <dbReference type="Google" id="ProtNLM"/>
    </source>
</evidence>
<keyword evidence="3" id="KW-1185">Reference proteome</keyword>
<keyword evidence="1" id="KW-0732">Signal</keyword>
<evidence type="ECO:0000313" key="3">
    <source>
        <dbReference type="Proteomes" id="UP001199919"/>
    </source>
</evidence>
<dbReference type="InterPro" id="IPR036374">
    <property type="entry name" value="OxRdtase_Mopterin-bd_sf"/>
</dbReference>
<proteinExistence type="predicted"/>
<evidence type="ECO:0000313" key="2">
    <source>
        <dbReference type="EMBL" id="MCD8741296.1"/>
    </source>
</evidence>
<protein>
    <recommendedName>
        <fullName evidence="4">Molybdopterin-binding protein</fullName>
    </recommendedName>
</protein>
<dbReference type="SUPFAM" id="SSF56524">
    <property type="entry name" value="Oxidoreductase molybdopterin-binding domain"/>
    <property type="match status" value="1"/>
</dbReference>
<name>A0ABS8U2F5_9SPHI</name>
<gene>
    <name evidence="2" type="ORF">LT679_11840</name>
</gene>
<evidence type="ECO:0000256" key="1">
    <source>
        <dbReference type="SAM" id="SignalP"/>
    </source>
</evidence>
<organism evidence="2 3">
    <name type="scientific">Mucilaginibacter roseus</name>
    <dbReference type="NCBI Taxonomy" id="1528868"/>
    <lineage>
        <taxon>Bacteria</taxon>
        <taxon>Pseudomonadati</taxon>
        <taxon>Bacteroidota</taxon>
        <taxon>Sphingobacteriia</taxon>
        <taxon>Sphingobacteriales</taxon>
        <taxon>Sphingobacteriaceae</taxon>
        <taxon>Mucilaginibacter</taxon>
    </lineage>
</organism>
<dbReference type="EMBL" id="JAJPWV010000003">
    <property type="protein sequence ID" value="MCD8741296.1"/>
    <property type="molecule type" value="Genomic_DNA"/>
</dbReference>
<feature type="chain" id="PRO_5046623417" description="Molybdopterin-binding protein" evidence="1">
    <location>
        <begin position="21"/>
        <end position="168"/>
    </location>
</feature>
<accession>A0ABS8U2F5</accession>
<sequence>MFKRLHVLCVALMCYCVGFAQQTKSFLISGEVIKQQLITVDSLKRYKLYYIDSLNVTSHTGAFKHKDEKLKGILLRDVLSHTKFKVGSPKLLSELYLVFVASDGYKVVYSWNELYNTAVGETVYLLVEKNGIDITAMPESIQMLSAKDYKTGRRYLHNLSKIVVAKAP</sequence>
<comment type="caution">
    <text evidence="2">The sequence shown here is derived from an EMBL/GenBank/DDBJ whole genome shotgun (WGS) entry which is preliminary data.</text>
</comment>